<name>A0A1H9EHK8_9ACTN</name>
<evidence type="ECO:0000256" key="1">
    <source>
        <dbReference type="ARBA" id="ARBA00004141"/>
    </source>
</evidence>
<feature type="transmembrane region" description="Helical" evidence="6">
    <location>
        <begin position="323"/>
        <end position="341"/>
    </location>
</feature>
<protein>
    <submittedName>
        <fullName evidence="7">Uncharacterized membrane protein YphA, DoxX/SURF4 family</fullName>
    </submittedName>
</protein>
<feature type="transmembrane region" description="Helical" evidence="6">
    <location>
        <begin position="426"/>
        <end position="447"/>
    </location>
</feature>
<feature type="transmembrane region" description="Helical" evidence="6">
    <location>
        <begin position="259"/>
        <end position="281"/>
    </location>
</feature>
<feature type="transmembrane region" description="Helical" evidence="6">
    <location>
        <begin position="378"/>
        <end position="396"/>
    </location>
</feature>
<gene>
    <name evidence="7" type="ORF">SAMN05216481_105122</name>
</gene>
<dbReference type="Pfam" id="PF07681">
    <property type="entry name" value="DoxX"/>
    <property type="match status" value="1"/>
</dbReference>
<feature type="compositionally biased region" description="Acidic residues" evidence="5">
    <location>
        <begin position="218"/>
        <end position="242"/>
    </location>
</feature>
<dbReference type="EMBL" id="FOET01000005">
    <property type="protein sequence ID" value="SEQ25027.1"/>
    <property type="molecule type" value="Genomic_DNA"/>
</dbReference>
<feature type="region of interest" description="Disordered" evidence="5">
    <location>
        <begin position="126"/>
        <end position="249"/>
    </location>
</feature>
<feature type="compositionally biased region" description="Polar residues" evidence="5">
    <location>
        <begin position="462"/>
        <end position="474"/>
    </location>
</feature>
<evidence type="ECO:0000256" key="4">
    <source>
        <dbReference type="ARBA" id="ARBA00023136"/>
    </source>
</evidence>
<feature type="compositionally biased region" description="Low complexity" evidence="5">
    <location>
        <begin position="475"/>
        <end position="485"/>
    </location>
</feature>
<organism evidence="7 8">
    <name type="scientific">Streptomyces radiopugnans</name>
    <dbReference type="NCBI Taxonomy" id="403935"/>
    <lineage>
        <taxon>Bacteria</taxon>
        <taxon>Bacillati</taxon>
        <taxon>Actinomycetota</taxon>
        <taxon>Actinomycetes</taxon>
        <taxon>Kitasatosporales</taxon>
        <taxon>Streptomycetaceae</taxon>
        <taxon>Streptomyces</taxon>
    </lineage>
</organism>
<feature type="compositionally biased region" description="Pro residues" evidence="5">
    <location>
        <begin position="537"/>
        <end position="548"/>
    </location>
</feature>
<accession>A0A1H9EHK8</accession>
<keyword evidence="2 6" id="KW-0812">Transmembrane</keyword>
<feature type="transmembrane region" description="Helical" evidence="6">
    <location>
        <begin position="348"/>
        <end position="366"/>
    </location>
</feature>
<keyword evidence="3 6" id="KW-1133">Transmembrane helix</keyword>
<evidence type="ECO:0000256" key="3">
    <source>
        <dbReference type="ARBA" id="ARBA00022989"/>
    </source>
</evidence>
<comment type="subcellular location">
    <subcellularLocation>
        <location evidence="1">Membrane</location>
        <topology evidence="1">Multi-pass membrane protein</topology>
    </subcellularLocation>
</comment>
<evidence type="ECO:0000256" key="2">
    <source>
        <dbReference type="ARBA" id="ARBA00022692"/>
    </source>
</evidence>
<evidence type="ECO:0000256" key="6">
    <source>
        <dbReference type="SAM" id="Phobius"/>
    </source>
</evidence>
<reference evidence="7 8" key="1">
    <citation type="submission" date="2016-10" db="EMBL/GenBank/DDBJ databases">
        <authorList>
            <person name="de Groot N.N."/>
        </authorList>
    </citation>
    <scope>NUCLEOTIDE SEQUENCE [LARGE SCALE GENOMIC DNA]</scope>
    <source>
        <strain evidence="7 8">CGMCC 4.3519</strain>
    </source>
</reference>
<dbReference type="STRING" id="403935.SAMN05216481_105122"/>
<dbReference type="PANTHER" id="PTHR39157">
    <property type="entry name" value="INTEGRAL MEMBRANE PROTEIN-RELATED"/>
    <property type="match status" value="1"/>
</dbReference>
<keyword evidence="8" id="KW-1185">Reference proteome</keyword>
<dbReference type="PANTHER" id="PTHR39157:SF1">
    <property type="entry name" value="DOXX FAMILY PROTEIN"/>
    <property type="match status" value="1"/>
</dbReference>
<feature type="compositionally biased region" description="Gly residues" evidence="5">
    <location>
        <begin position="486"/>
        <end position="495"/>
    </location>
</feature>
<dbReference type="AlphaFoldDB" id="A0A1H9EHK8"/>
<feature type="compositionally biased region" description="Gly residues" evidence="5">
    <location>
        <begin position="576"/>
        <end position="598"/>
    </location>
</feature>
<dbReference type="RefSeq" id="WP_093658841.1">
    <property type="nucleotide sequence ID" value="NZ_FOET01000005.1"/>
</dbReference>
<sequence>MSVDTRTPRGFFDDEPVLSTVKVPSDPAEVVVNHASFRVRLASPPPRGRVLTGADVPPAAHGAVPVRRPAAGRRAPVVWSGRTEPGDVRATRLLQAVRRASAGADGAGGDEAGNATTQVLPRVVPRPAPGPDGGPRTTVLPALDDTPGSGGPTIIAPRAPRPPERPLPAGVRPAGGAYGASDAPGAPLRPFERYEPGEPYEPAAGDRDGGYGNGYGDAYDDGPDGYDDGYDGPDGYEEEDPREEARRHARHGFYPDRRINLGVVLLPLRILLGFVSVYAGMGKLCDPVYFDGDERGSLVAWLGSLQPWAVAAPLRDFAVDHPVGAGLTVAFLQIVIGVLTFMGLWQRAAAGLGALLSAALILTVSWRTVPVYDAPDFIYLAAWSPLVIAGAPYYSLDARLAGEAWRRLGPRVEVWELRRRVLRRGAAVAAVVLGLTLLVGSVLGSAVRSAQLATVPRPGEPLTNNQPGSPLPQRSTGGPSPSTSGTGAGVPGAGDGSSPSPSTSGTGDANPSAGSTGTGERPGTPSQGQTVEAPRQPAAPPVPEPDVPTGPGGPGGTGDTGAAGGTGGGEDDGDGGDGGAGSGDGGGSGGGALGGLLG</sequence>
<keyword evidence="4 6" id="KW-0472">Membrane</keyword>
<feature type="region of interest" description="Disordered" evidence="5">
    <location>
        <begin position="454"/>
        <end position="598"/>
    </location>
</feature>
<evidence type="ECO:0000313" key="8">
    <source>
        <dbReference type="Proteomes" id="UP000199055"/>
    </source>
</evidence>
<evidence type="ECO:0000313" key="7">
    <source>
        <dbReference type="EMBL" id="SEQ25027.1"/>
    </source>
</evidence>
<dbReference type="Proteomes" id="UP000199055">
    <property type="component" value="Unassembled WGS sequence"/>
</dbReference>
<proteinExistence type="predicted"/>
<evidence type="ECO:0000256" key="5">
    <source>
        <dbReference type="SAM" id="MobiDB-lite"/>
    </source>
</evidence>
<feature type="compositionally biased region" description="Gly residues" evidence="5">
    <location>
        <begin position="550"/>
        <end position="568"/>
    </location>
</feature>
<feature type="compositionally biased region" description="Low complexity" evidence="5">
    <location>
        <begin position="496"/>
        <end position="508"/>
    </location>
</feature>
<dbReference type="InterPro" id="IPR032808">
    <property type="entry name" value="DoxX"/>
</dbReference>